<dbReference type="EMBL" id="JPMD01000033">
    <property type="protein sequence ID" value="KEZ85552.1"/>
    <property type="molecule type" value="Genomic_DNA"/>
</dbReference>
<organism evidence="1 2">
    <name type="scientific">Clostridium sulfidigenes</name>
    <dbReference type="NCBI Taxonomy" id="318464"/>
    <lineage>
        <taxon>Bacteria</taxon>
        <taxon>Bacillati</taxon>
        <taxon>Bacillota</taxon>
        <taxon>Clostridia</taxon>
        <taxon>Eubacteriales</taxon>
        <taxon>Clostridiaceae</taxon>
        <taxon>Clostridium</taxon>
    </lineage>
</organism>
<dbReference type="RefSeq" id="WP_035134181.1">
    <property type="nucleotide sequence ID" value="NZ_JPMD01000033.1"/>
</dbReference>
<dbReference type="eggNOG" id="ENOG50335UA">
    <property type="taxonomic scope" value="Bacteria"/>
</dbReference>
<keyword evidence="2" id="KW-1185">Reference proteome</keyword>
<dbReference type="STRING" id="318464.IO99_13735"/>
<evidence type="ECO:0008006" key="3">
    <source>
        <dbReference type="Google" id="ProtNLM"/>
    </source>
</evidence>
<name>A0A084J9B8_9CLOT</name>
<dbReference type="AlphaFoldDB" id="A0A084J9B8"/>
<gene>
    <name evidence="1" type="ORF">IO99_13735</name>
</gene>
<comment type="caution">
    <text evidence="1">The sequence shown here is derived from an EMBL/GenBank/DDBJ whole genome shotgun (WGS) entry which is preliminary data.</text>
</comment>
<reference evidence="1 2" key="1">
    <citation type="submission" date="2014-07" db="EMBL/GenBank/DDBJ databases">
        <title>Draft genome of Clostridium sulfidigenes 113A isolated from sediments associated with methane hydrate from Krishna Godavari basin.</title>
        <authorList>
            <person name="Honkalas V.S."/>
            <person name="Dabir A.P."/>
            <person name="Arora P."/>
            <person name="Dhakephalkar P.K."/>
        </authorList>
    </citation>
    <scope>NUCLEOTIDE SEQUENCE [LARGE SCALE GENOMIC DNA]</scope>
    <source>
        <strain evidence="1 2">113A</strain>
    </source>
</reference>
<protein>
    <recommendedName>
        <fullName evidence="3">HK97 gp10 family phage protein</fullName>
    </recommendedName>
</protein>
<proteinExistence type="predicted"/>
<accession>A0A084J9B8</accession>
<dbReference type="Proteomes" id="UP000028542">
    <property type="component" value="Unassembled WGS sequence"/>
</dbReference>
<sequence>MADMFDINQLTDFGESLVKLANEKMPKESKKFIRSEANKLNRKNKSVYKSKGIGEETGNLLKGFKSGKAYKFNGAWSARAFNSSPHAHLLDKGFIWKPHKGQKGEEKFIPGFNFMEGARKTFESQYYNDVEDFIDDVLEKGL</sequence>
<evidence type="ECO:0000313" key="2">
    <source>
        <dbReference type="Proteomes" id="UP000028542"/>
    </source>
</evidence>
<evidence type="ECO:0000313" key="1">
    <source>
        <dbReference type="EMBL" id="KEZ85552.1"/>
    </source>
</evidence>